<dbReference type="PANTHER" id="PTHR45923">
    <property type="entry name" value="PROTEIN SEY1"/>
    <property type="match status" value="1"/>
</dbReference>
<dbReference type="OrthoDB" id="1597724at2759"/>
<dbReference type="Pfam" id="PF05879">
    <property type="entry name" value="RHD3_GTPase"/>
    <property type="match status" value="1"/>
</dbReference>
<keyword evidence="2" id="KW-0547">Nucleotide-binding</keyword>
<evidence type="ECO:0000259" key="9">
    <source>
        <dbReference type="PROSITE" id="PS51715"/>
    </source>
</evidence>
<dbReference type="GO" id="GO:0016320">
    <property type="term" value="P:endoplasmic reticulum membrane fusion"/>
    <property type="evidence" value="ECO:0007669"/>
    <property type="project" value="TreeGrafter"/>
</dbReference>
<dbReference type="Pfam" id="PF20428">
    <property type="entry name" value="Sey1_3HB"/>
    <property type="match status" value="1"/>
</dbReference>
<accession>X6N9V3</accession>
<protein>
    <recommendedName>
        <fullName evidence="9">GB1/RHD3-type G domain-containing protein</fullName>
    </recommendedName>
</protein>
<dbReference type="InterPro" id="IPR030386">
    <property type="entry name" value="G_GB1_RHD3_dom"/>
</dbReference>
<evidence type="ECO:0000256" key="5">
    <source>
        <dbReference type="ARBA" id="ARBA00022989"/>
    </source>
</evidence>
<keyword evidence="7" id="KW-0472">Membrane</keyword>
<dbReference type="InterPro" id="IPR008803">
    <property type="entry name" value="RHD3/Sey1"/>
</dbReference>
<evidence type="ECO:0000256" key="4">
    <source>
        <dbReference type="ARBA" id="ARBA00022824"/>
    </source>
</evidence>
<evidence type="ECO:0000256" key="1">
    <source>
        <dbReference type="ARBA" id="ARBA00022692"/>
    </source>
</evidence>
<reference evidence="10 11" key="1">
    <citation type="journal article" date="2013" name="Curr. Biol.">
        <title>The Genome of the Foraminiferan Reticulomyxa filosa.</title>
        <authorList>
            <person name="Glockner G."/>
            <person name="Hulsmann N."/>
            <person name="Schleicher M."/>
            <person name="Noegel A.A."/>
            <person name="Eichinger L."/>
            <person name="Gallinger C."/>
            <person name="Pawlowski J."/>
            <person name="Sierra R."/>
            <person name="Euteneuer U."/>
            <person name="Pillet L."/>
            <person name="Moustafa A."/>
            <person name="Platzer M."/>
            <person name="Groth M."/>
            <person name="Szafranski K."/>
            <person name="Schliwa M."/>
        </authorList>
    </citation>
    <scope>NUCLEOTIDE SEQUENCE [LARGE SCALE GENOMIC DNA]</scope>
</reference>
<keyword evidence="11" id="KW-1185">Reference proteome</keyword>
<evidence type="ECO:0000256" key="6">
    <source>
        <dbReference type="ARBA" id="ARBA00023134"/>
    </source>
</evidence>
<evidence type="ECO:0000313" key="11">
    <source>
        <dbReference type="Proteomes" id="UP000023152"/>
    </source>
</evidence>
<feature type="non-terminal residue" evidence="10">
    <location>
        <position position="1"/>
    </location>
</feature>
<dbReference type="GO" id="GO:0003924">
    <property type="term" value="F:GTPase activity"/>
    <property type="evidence" value="ECO:0007669"/>
    <property type="project" value="TreeGrafter"/>
</dbReference>
<dbReference type="Proteomes" id="UP000023152">
    <property type="component" value="Unassembled WGS sequence"/>
</dbReference>
<dbReference type="GO" id="GO:0005525">
    <property type="term" value="F:GTP binding"/>
    <property type="evidence" value="ECO:0007669"/>
    <property type="project" value="UniProtKB-KW"/>
</dbReference>
<evidence type="ECO:0000313" key="10">
    <source>
        <dbReference type="EMBL" id="ETO23075.1"/>
    </source>
</evidence>
<feature type="domain" description="GB1/RHD3-type G" evidence="9">
    <location>
        <begin position="1"/>
        <end position="74"/>
    </location>
</feature>
<keyword evidence="1" id="KW-0812">Transmembrane</keyword>
<dbReference type="PANTHER" id="PTHR45923:SF2">
    <property type="entry name" value="PROTEIN SEY1"/>
    <property type="match status" value="1"/>
</dbReference>
<evidence type="ECO:0000256" key="7">
    <source>
        <dbReference type="ARBA" id="ARBA00023136"/>
    </source>
</evidence>
<proteinExistence type="inferred from homology"/>
<keyword evidence="3" id="KW-0378">Hydrolase</keyword>
<dbReference type="InterPro" id="IPR046758">
    <property type="entry name" value="Sey1/RHD3-like_3HB"/>
</dbReference>
<dbReference type="GO" id="GO:0005783">
    <property type="term" value="C:endoplasmic reticulum"/>
    <property type="evidence" value="ECO:0007669"/>
    <property type="project" value="TreeGrafter"/>
</dbReference>
<evidence type="ECO:0000256" key="2">
    <source>
        <dbReference type="ARBA" id="ARBA00022741"/>
    </source>
</evidence>
<evidence type="ECO:0000256" key="3">
    <source>
        <dbReference type="ARBA" id="ARBA00022801"/>
    </source>
</evidence>
<dbReference type="PROSITE" id="PS51715">
    <property type="entry name" value="G_GB1_RHD3"/>
    <property type="match status" value="1"/>
</dbReference>
<dbReference type="EMBL" id="ASPP01010242">
    <property type="protein sequence ID" value="ETO23075.1"/>
    <property type="molecule type" value="Genomic_DNA"/>
</dbReference>
<gene>
    <name evidence="10" type="ORF">RFI_14110</name>
</gene>
<name>X6N9V3_RETFI</name>
<dbReference type="AlphaFoldDB" id="X6N9V3"/>
<comment type="caution">
    <text evidence="10">The sequence shown here is derived from an EMBL/GenBank/DDBJ whole genome shotgun (WGS) entry which is preliminary data.</text>
</comment>
<organism evidence="10 11">
    <name type="scientific">Reticulomyxa filosa</name>
    <dbReference type="NCBI Taxonomy" id="46433"/>
    <lineage>
        <taxon>Eukaryota</taxon>
        <taxon>Sar</taxon>
        <taxon>Rhizaria</taxon>
        <taxon>Retaria</taxon>
        <taxon>Foraminifera</taxon>
        <taxon>Monothalamids</taxon>
        <taxon>Reticulomyxidae</taxon>
        <taxon>Reticulomyxa</taxon>
    </lineage>
</organism>
<keyword evidence="5" id="KW-1133">Transmembrane helix</keyword>
<comment type="similarity">
    <text evidence="8">Belongs to the TRAFAC class dynamin-like GTPase superfamily. GB1/RHD3 GTPase family.</text>
</comment>
<keyword evidence="6" id="KW-0342">GTP-binding</keyword>
<keyword evidence="4" id="KW-0256">Endoplasmic reticulum</keyword>
<evidence type="ECO:0000256" key="8">
    <source>
        <dbReference type="PROSITE-ProRule" id="PRU01052"/>
    </source>
</evidence>
<sequence>ELERQIREIVNNIWDEIDKPNMYRHVQLTDMFDIDFYFIPHIIYERECFDERMEDLFRRFTDPTHKKYYFRTSYHLKKSVPAEGFYTWTKQIWDAIVADEALNIPDQHKLLSVYRCEHALQESVDKFQCLCYSIESEIGQGEVKDFGRRLTEMMYECITLYDTTARKYDAEVSDDKRFGLMEKLESKIQPLFLGQQEHINHKVLTRFKEELHSCLPNHECSIHFDQIVKSVIENCRKMWSSKMNDSLIDTYNKQFVDKDAFWKGPLERIRELTKGAQMEQFSLLQKEFEVK</sequence>